<organism evidence="2 3">
    <name type="scientific">Lysobacter silvisoli</name>
    <dbReference type="NCBI Taxonomy" id="2293254"/>
    <lineage>
        <taxon>Bacteria</taxon>
        <taxon>Pseudomonadati</taxon>
        <taxon>Pseudomonadota</taxon>
        <taxon>Gammaproteobacteria</taxon>
        <taxon>Lysobacterales</taxon>
        <taxon>Lysobacteraceae</taxon>
        <taxon>Lysobacter</taxon>
    </lineage>
</organism>
<keyword evidence="1" id="KW-0732">Signal</keyword>
<reference evidence="2 3" key="1">
    <citation type="submission" date="2018-08" db="EMBL/GenBank/DDBJ databases">
        <title>Lysobacter sp. zong2l5, whole genome shotgun sequence.</title>
        <authorList>
            <person name="Zhang X."/>
            <person name="Feng G."/>
            <person name="Zhu H."/>
        </authorList>
    </citation>
    <scope>NUCLEOTIDE SEQUENCE [LARGE SCALE GENOMIC DNA]</scope>
    <source>
        <strain evidence="3">zong2l5</strain>
    </source>
</reference>
<protein>
    <submittedName>
        <fullName evidence="2">DUF1439 domain-containing protein</fullName>
    </submittedName>
</protein>
<dbReference type="EMBL" id="QTSU01000001">
    <property type="protein sequence ID" value="RDZ29332.1"/>
    <property type="molecule type" value="Genomic_DNA"/>
</dbReference>
<dbReference type="OrthoDB" id="5983686at2"/>
<dbReference type="Pfam" id="PF07273">
    <property type="entry name" value="DUF1439"/>
    <property type="match status" value="1"/>
</dbReference>
<dbReference type="RefSeq" id="WP_115858769.1">
    <property type="nucleotide sequence ID" value="NZ_QTSU01000001.1"/>
</dbReference>
<sequence>MPARPPSRLIQALLLAAALFALAACSTMNAVSAYLGNEVSFTAPQLQQSLSRNFPKRYEKLGGLVAVTLMNPRLSIPDDGNRLRLDFDLGLSALGAGSSREPNGRFTLTSALRYDPATQGLHLLDPRVDYVDVPQLGGTLTGASRELLNAWLSDYARQEPVYRFDNSLLDTLGSRRIGRTEIEHGRIVVHLDR</sequence>
<comment type="caution">
    <text evidence="2">The sequence shown here is derived from an EMBL/GenBank/DDBJ whole genome shotgun (WGS) entry which is preliminary data.</text>
</comment>
<proteinExistence type="predicted"/>
<dbReference type="PROSITE" id="PS51257">
    <property type="entry name" value="PROKAR_LIPOPROTEIN"/>
    <property type="match status" value="1"/>
</dbReference>
<dbReference type="InterPro" id="IPR010835">
    <property type="entry name" value="DUF1439"/>
</dbReference>
<name>A0A371K653_9GAMM</name>
<keyword evidence="3" id="KW-1185">Reference proteome</keyword>
<dbReference type="AlphaFoldDB" id="A0A371K653"/>
<evidence type="ECO:0000313" key="2">
    <source>
        <dbReference type="EMBL" id="RDZ29332.1"/>
    </source>
</evidence>
<gene>
    <name evidence="2" type="ORF">DX914_09685</name>
</gene>
<evidence type="ECO:0000313" key="3">
    <source>
        <dbReference type="Proteomes" id="UP000264492"/>
    </source>
</evidence>
<feature type="signal peptide" evidence="1">
    <location>
        <begin position="1"/>
        <end position="23"/>
    </location>
</feature>
<accession>A0A371K653</accession>
<evidence type="ECO:0000256" key="1">
    <source>
        <dbReference type="SAM" id="SignalP"/>
    </source>
</evidence>
<dbReference type="Gene3D" id="3.15.10.40">
    <property type="entry name" value="Uncharacterised protein PF07273, DUF1439"/>
    <property type="match status" value="1"/>
</dbReference>
<dbReference type="Proteomes" id="UP000264492">
    <property type="component" value="Unassembled WGS sequence"/>
</dbReference>
<feature type="chain" id="PRO_5016851941" evidence="1">
    <location>
        <begin position="24"/>
        <end position="193"/>
    </location>
</feature>